<dbReference type="Proteomes" id="UP000612585">
    <property type="component" value="Unassembled WGS sequence"/>
</dbReference>
<proteinExistence type="predicted"/>
<evidence type="ECO:0000313" key="2">
    <source>
        <dbReference type="Proteomes" id="UP000612585"/>
    </source>
</evidence>
<reference evidence="1" key="1">
    <citation type="submission" date="2021-01" db="EMBL/GenBank/DDBJ databases">
        <title>Whole genome shotgun sequence of Virgisporangium aurantiacum NBRC 16421.</title>
        <authorList>
            <person name="Komaki H."/>
            <person name="Tamura T."/>
        </authorList>
    </citation>
    <scope>NUCLEOTIDE SEQUENCE</scope>
    <source>
        <strain evidence="1">NBRC 16421</strain>
    </source>
</reference>
<evidence type="ECO:0000313" key="1">
    <source>
        <dbReference type="EMBL" id="GIJ64381.1"/>
    </source>
</evidence>
<sequence>MGAPILVLLLTFAVQVGLWALGDLAARQAANHALQASRVVGGTEAAGYQDAVALLEQLGGQFVVEPTITVTRAAATTTVTIRGHARAIIPGVQPAITVTVQAPTERAGS</sequence>
<keyword evidence="2" id="KW-1185">Reference proteome</keyword>
<name>A0A8J3ZIE3_9ACTN</name>
<evidence type="ECO:0008006" key="3">
    <source>
        <dbReference type="Google" id="ProtNLM"/>
    </source>
</evidence>
<gene>
    <name evidence="1" type="ORF">Vau01_118970</name>
</gene>
<comment type="caution">
    <text evidence="1">The sequence shown here is derived from an EMBL/GenBank/DDBJ whole genome shotgun (WGS) entry which is preliminary data.</text>
</comment>
<dbReference type="EMBL" id="BOPG01000115">
    <property type="protein sequence ID" value="GIJ64381.1"/>
    <property type="molecule type" value="Genomic_DNA"/>
</dbReference>
<protein>
    <recommendedName>
        <fullName evidence="3">TadE-like protein</fullName>
    </recommendedName>
</protein>
<accession>A0A8J3ZIE3</accession>
<dbReference type="AlphaFoldDB" id="A0A8J3ZIE3"/>
<organism evidence="1 2">
    <name type="scientific">Virgisporangium aurantiacum</name>
    <dbReference type="NCBI Taxonomy" id="175570"/>
    <lineage>
        <taxon>Bacteria</taxon>
        <taxon>Bacillati</taxon>
        <taxon>Actinomycetota</taxon>
        <taxon>Actinomycetes</taxon>
        <taxon>Micromonosporales</taxon>
        <taxon>Micromonosporaceae</taxon>
        <taxon>Virgisporangium</taxon>
    </lineage>
</organism>